<protein>
    <submittedName>
        <fullName evidence="1">Uncharacterized protein</fullName>
    </submittedName>
</protein>
<reference evidence="1" key="2">
    <citation type="journal article" date="2023" name="Microbiol Resour">
        <title>Decontamination and Annotation of the Draft Genome Sequence of the Oomycete Lagenidium giganteum ARSEF 373.</title>
        <authorList>
            <person name="Morgan W.R."/>
            <person name="Tartar A."/>
        </authorList>
    </citation>
    <scope>NUCLEOTIDE SEQUENCE</scope>
    <source>
        <strain evidence="1">ARSEF 373</strain>
    </source>
</reference>
<reference evidence="1" key="1">
    <citation type="submission" date="2022-11" db="EMBL/GenBank/DDBJ databases">
        <authorList>
            <person name="Morgan W.R."/>
            <person name="Tartar A."/>
        </authorList>
    </citation>
    <scope>NUCLEOTIDE SEQUENCE</scope>
    <source>
        <strain evidence="1">ARSEF 373</strain>
    </source>
</reference>
<organism evidence="1 2">
    <name type="scientific">Lagenidium giganteum</name>
    <dbReference type="NCBI Taxonomy" id="4803"/>
    <lineage>
        <taxon>Eukaryota</taxon>
        <taxon>Sar</taxon>
        <taxon>Stramenopiles</taxon>
        <taxon>Oomycota</taxon>
        <taxon>Peronosporomycetes</taxon>
        <taxon>Pythiales</taxon>
        <taxon>Pythiaceae</taxon>
    </lineage>
</organism>
<accession>A0AAV2YLB2</accession>
<comment type="caution">
    <text evidence="1">The sequence shown here is derived from an EMBL/GenBank/DDBJ whole genome shotgun (WGS) entry which is preliminary data.</text>
</comment>
<dbReference type="EMBL" id="DAKRPA010000236">
    <property type="protein sequence ID" value="DAZ94735.1"/>
    <property type="molecule type" value="Genomic_DNA"/>
</dbReference>
<evidence type="ECO:0000313" key="1">
    <source>
        <dbReference type="EMBL" id="DAZ94735.1"/>
    </source>
</evidence>
<proteinExistence type="predicted"/>
<name>A0AAV2YLB2_9STRA</name>
<gene>
    <name evidence="1" type="ORF">N0F65_012688</name>
</gene>
<dbReference type="AlphaFoldDB" id="A0AAV2YLB2"/>
<keyword evidence="2" id="KW-1185">Reference proteome</keyword>
<dbReference type="Proteomes" id="UP001146120">
    <property type="component" value="Unassembled WGS sequence"/>
</dbReference>
<evidence type="ECO:0000313" key="2">
    <source>
        <dbReference type="Proteomes" id="UP001146120"/>
    </source>
</evidence>
<sequence length="169" mass="18594">MDTNFPIQLLYNDIFFARLATESQMIATGTLLGLFNEVDSLDVVSDIAILNTSEYLVDEAITATIVVLVIHIAAHFATKYPCLVYTYGCDALNDTTAQHGHLNFSLTLNFAHCSELCRAQRHPALHQPAWNQHDALNAGELVKGGCVDPIALSFDALYRVFSCPLVLHS</sequence>